<dbReference type="NCBIfam" id="TIGR00915">
    <property type="entry name" value="2A0602"/>
    <property type="match status" value="1"/>
</dbReference>
<feature type="transmembrane region" description="Helical" evidence="9">
    <location>
        <begin position="867"/>
        <end position="886"/>
    </location>
</feature>
<feature type="transmembrane region" description="Helical" evidence="9">
    <location>
        <begin position="477"/>
        <end position="496"/>
    </location>
</feature>
<evidence type="ECO:0000256" key="6">
    <source>
        <dbReference type="ARBA" id="ARBA00022692"/>
    </source>
</evidence>
<dbReference type="Gene3D" id="1.20.1640.10">
    <property type="entry name" value="Multidrug efflux transporter AcrB transmembrane domain"/>
    <property type="match status" value="2"/>
</dbReference>
<dbReference type="PRINTS" id="PR00702">
    <property type="entry name" value="ACRIFLAVINRP"/>
</dbReference>
<dbReference type="NCBIfam" id="NF000282">
    <property type="entry name" value="RND_permease_1"/>
    <property type="match status" value="1"/>
</dbReference>
<proteinExistence type="inferred from homology"/>
<evidence type="ECO:0000256" key="7">
    <source>
        <dbReference type="ARBA" id="ARBA00022989"/>
    </source>
</evidence>
<dbReference type="EMBL" id="JABWQV010000088">
    <property type="protein sequence ID" value="MBC3347877.1"/>
    <property type="molecule type" value="Genomic_DNA"/>
</dbReference>
<feature type="transmembrane region" description="Helical" evidence="9">
    <location>
        <begin position="968"/>
        <end position="988"/>
    </location>
</feature>
<protein>
    <recommendedName>
        <fullName evidence="9">Efflux pump membrane transporter</fullName>
    </recommendedName>
</protein>
<keyword evidence="8 9" id="KW-0472">Membrane</keyword>
<comment type="caution">
    <text evidence="9">Lacks conserved residue(s) required for the propagation of feature annotation.</text>
</comment>
<dbReference type="Gene3D" id="3.30.70.1440">
    <property type="entry name" value="Multidrug efflux transporter AcrB pore domain"/>
    <property type="match status" value="1"/>
</dbReference>
<reference evidence="10 11" key="1">
    <citation type="journal article" date="2020" name="Microorganisms">
        <title>Reliable Identification of Environmental Pseudomonas Isolates Using the rpoD Gene.</title>
        <authorList>
            <consortium name="The Broad Institute Genome Sequencing Platform"/>
            <person name="Girard L."/>
            <person name="Lood C."/>
            <person name="Rokni-Zadeh H."/>
            <person name="van Noort V."/>
            <person name="Lavigne R."/>
            <person name="De Mot R."/>
        </authorList>
    </citation>
    <scope>NUCLEOTIDE SEQUENCE [LARGE SCALE GENOMIC DNA]</scope>
    <source>
        <strain evidence="10 11">SWRI196</strain>
    </source>
</reference>
<comment type="similarity">
    <text evidence="2 9">Belongs to the resistance-nodulation-cell division (RND) (TC 2.A.6) family.</text>
</comment>
<feature type="transmembrane region" description="Helical" evidence="9">
    <location>
        <begin position="893"/>
        <end position="913"/>
    </location>
</feature>
<dbReference type="SUPFAM" id="SSF82714">
    <property type="entry name" value="Multidrug efflux transporter AcrB TolC docking domain, DN and DC subdomains"/>
    <property type="match status" value="2"/>
</dbReference>
<keyword evidence="7 9" id="KW-1133">Transmembrane helix</keyword>
<evidence type="ECO:0000313" key="10">
    <source>
        <dbReference type="EMBL" id="MBC3347877.1"/>
    </source>
</evidence>
<comment type="subcellular location">
    <subcellularLocation>
        <location evidence="1 9">Cell inner membrane</location>
        <topology evidence="1 9">Multi-pass membrane protein</topology>
    </subcellularLocation>
</comment>
<keyword evidence="4" id="KW-1003">Cell membrane</keyword>
<dbReference type="InterPro" id="IPR001036">
    <property type="entry name" value="Acrflvin-R"/>
</dbReference>
<comment type="caution">
    <text evidence="10">The sequence shown here is derived from an EMBL/GenBank/DDBJ whole genome shotgun (WGS) entry which is preliminary data.</text>
</comment>
<feature type="transmembrane region" description="Helical" evidence="9">
    <location>
        <begin position="540"/>
        <end position="557"/>
    </location>
</feature>
<feature type="transmembrane region" description="Helical" evidence="9">
    <location>
        <begin position="919"/>
        <end position="940"/>
    </location>
</feature>
<evidence type="ECO:0000256" key="4">
    <source>
        <dbReference type="ARBA" id="ARBA00022475"/>
    </source>
</evidence>
<evidence type="ECO:0000256" key="2">
    <source>
        <dbReference type="ARBA" id="ARBA00010942"/>
    </source>
</evidence>
<keyword evidence="11" id="KW-1185">Reference proteome</keyword>
<dbReference type="PANTHER" id="PTHR32063">
    <property type="match status" value="1"/>
</dbReference>
<dbReference type="Gene3D" id="3.30.70.1430">
    <property type="entry name" value="Multidrug efflux transporter AcrB pore domain"/>
    <property type="match status" value="2"/>
</dbReference>
<dbReference type="SUPFAM" id="SSF82866">
    <property type="entry name" value="Multidrug efflux transporter AcrB transmembrane domain"/>
    <property type="match status" value="2"/>
</dbReference>
<evidence type="ECO:0000256" key="5">
    <source>
        <dbReference type="ARBA" id="ARBA00022519"/>
    </source>
</evidence>
<evidence type="ECO:0000256" key="8">
    <source>
        <dbReference type="ARBA" id="ARBA00023136"/>
    </source>
</evidence>
<dbReference type="InterPro" id="IPR004764">
    <property type="entry name" value="MdtF-like"/>
</dbReference>
<evidence type="ECO:0000313" key="11">
    <source>
        <dbReference type="Proteomes" id="UP000617171"/>
    </source>
</evidence>
<dbReference type="InterPro" id="IPR027463">
    <property type="entry name" value="AcrB_DN_DC_subdom"/>
</dbReference>
<dbReference type="Pfam" id="PF00873">
    <property type="entry name" value="ACR_tran"/>
    <property type="match status" value="1"/>
</dbReference>
<dbReference type="Gene3D" id="3.30.70.1320">
    <property type="entry name" value="Multidrug efflux transporter AcrB pore domain like"/>
    <property type="match status" value="1"/>
</dbReference>
<dbReference type="SUPFAM" id="SSF82693">
    <property type="entry name" value="Multidrug efflux transporter AcrB pore domain, PN1, PN2, PC1 and PC2 subdomains"/>
    <property type="match status" value="3"/>
</dbReference>
<accession>A0ABR6UTI0</accession>
<keyword evidence="6 9" id="KW-0812">Transmembrane</keyword>
<feature type="transmembrane region" description="Helical" evidence="9">
    <location>
        <begin position="339"/>
        <end position="358"/>
    </location>
</feature>
<dbReference type="Proteomes" id="UP000617171">
    <property type="component" value="Unassembled WGS sequence"/>
</dbReference>
<dbReference type="Gene3D" id="3.30.2090.10">
    <property type="entry name" value="Multidrug efflux transporter AcrB TolC docking domain, DN and DC subdomains"/>
    <property type="match status" value="2"/>
</dbReference>
<keyword evidence="5 9" id="KW-0997">Cell inner membrane</keyword>
<evidence type="ECO:0000256" key="1">
    <source>
        <dbReference type="ARBA" id="ARBA00004429"/>
    </source>
</evidence>
<keyword evidence="3 9" id="KW-0813">Transport</keyword>
<gene>
    <name evidence="10" type="ORF">HU811_14660</name>
</gene>
<dbReference type="RefSeq" id="WP_186656634.1">
    <property type="nucleotide sequence ID" value="NZ_JABWQV010000088.1"/>
</dbReference>
<feature type="transmembrane region" description="Helical" evidence="9">
    <location>
        <begin position="365"/>
        <end position="385"/>
    </location>
</feature>
<dbReference type="PANTHER" id="PTHR32063:SF10">
    <property type="entry name" value="EFFLUX PUMP MEMBRANE TRANSPORTER"/>
    <property type="match status" value="1"/>
</dbReference>
<evidence type="ECO:0000256" key="9">
    <source>
        <dbReference type="RuleBase" id="RU364070"/>
    </source>
</evidence>
<name>A0ABR6UTI0_9PSED</name>
<feature type="transmembrane region" description="Helical" evidence="9">
    <location>
        <begin position="391"/>
        <end position="412"/>
    </location>
</feature>
<evidence type="ECO:0000256" key="3">
    <source>
        <dbReference type="ARBA" id="ARBA00022448"/>
    </source>
</evidence>
<organism evidence="10 11">
    <name type="scientific">Pseudomonas tehranensis</name>
    <dbReference type="NCBI Taxonomy" id="2745502"/>
    <lineage>
        <taxon>Bacteria</taxon>
        <taxon>Pseudomonadati</taxon>
        <taxon>Pseudomonadota</taxon>
        <taxon>Gammaproteobacteria</taxon>
        <taxon>Pseudomonadales</taxon>
        <taxon>Pseudomonadaceae</taxon>
        <taxon>Pseudomonas</taxon>
    </lineage>
</organism>
<sequence>MPQFFIDRPVFAWVVALFILLAGALAIPQLPVAQYPDVAPPQIEIYAVYPGASAQAVDQSVVSLIEEELNGTDNLLYFESQSSLGSATITATFQPGTNPELAQVDVQNRLKAVESRLPQTVTQQGLQVDKVSSGFLLLITLTSSDGKLDDVALSDYLARNVMNEIKRLDGVGKAQLYGAERAMRIWIDPQKLLSFNLTPADVNAAIVAQNAQVSAGSIGDLPTRTTQEITATVLVKGQLSTPEEFADIVLKANPNGSTVRIGDVARVEVGSQEYQFSTRLNGKPSTAVSVQLSPGANAVSTANRVRQKMDELARYFPVGVDYEIPYDTSPFVKVSITKVIYTLGEAMLLVFAVMFLFLQNVRYTLIPTLVVPVALMGTFATMFALGFSINVLTMFGMVLAIGILVDDAIVVVENVERIMASEGLSPKEATRKAMQQITGAIIGITLVLVAVFIPMAFMQGSVGVIYQQFSLSMATSILFSAFLALTLTPALCATLLKPVAKGDHHAKSGFFGWFNRGFERFGDRYQGWVAYALKRTGRYMLIYGVLLVGMGLLFSRLPSSFLPVEDQGYTITDIQLPPGASKNRTVQVVEQIEAHNAGEPGVGDSTVILGFSFSGSGQNAALAFTTLKDWSQRGRDDSASAIAERANQAFGQIKDAEAFAVLPPPVDGLGTSSGFEFRLQDRGGLGHATLMQARTALLAAAEKSPVLMNVRESALAEAPQVQLEVDRKQANALGVSFADVGNVLATAVGSAYINDFPNQGRMQRVVVQAEGDQRSQVVDLLKIHVRNDTGKMVPLSAFVQARWTQGPTQLTRYNGYPAISISGEPAPGHSTGEAMAEIERLVAQGPAGLGQEWTGLSLQERLSGSQVPLLLGLSLLVVFLCLAALYESWSIPTSVLLVVPLGVLGAVLAVSLRGMPNDVFFKVGLVTIIGLSAKNAILIIEFAKHLYDEGHDLIDATLQAARLRLRPIIMTSLAFILGVVPLAIATGASSASQQAIGTGVIGGMISATLAVVFVPVFFVGVMRLVRKRHKAL</sequence>
<feature type="transmembrane region" description="Helical" evidence="9">
    <location>
        <begin position="433"/>
        <end position="457"/>
    </location>
</feature>
<feature type="transmembrane region" description="Helical" evidence="9">
    <location>
        <begin position="1000"/>
        <end position="1025"/>
    </location>
</feature>